<dbReference type="AlphaFoldDB" id="A0AAV9DAX0"/>
<protein>
    <submittedName>
        <fullName evidence="2">Uncharacterized protein</fullName>
    </submittedName>
</protein>
<evidence type="ECO:0000313" key="2">
    <source>
        <dbReference type="EMBL" id="KAK1298066.1"/>
    </source>
</evidence>
<proteinExistence type="predicted"/>
<name>A0AAV9DAX0_ACOCL</name>
<feature type="region of interest" description="Disordered" evidence="1">
    <location>
        <begin position="1"/>
        <end position="43"/>
    </location>
</feature>
<gene>
    <name evidence="2" type="ORF">QJS10_CPB14g00569</name>
</gene>
<feature type="compositionally biased region" description="Basic and acidic residues" evidence="1">
    <location>
        <begin position="1"/>
        <end position="21"/>
    </location>
</feature>
<sequence>MKKGDEEEHHYPRLDRVHRTSETPASLALTSPSVASETPTTPDADTADLFKRMKRSGVTVNSFVLVAALGGIGVGVRCGGGLGGGGGRGGGLVGDGGRRGRWWWWEGEGWTSSPFFIYASKVSITD</sequence>
<dbReference type="Proteomes" id="UP001180020">
    <property type="component" value="Unassembled WGS sequence"/>
</dbReference>
<accession>A0AAV9DAX0</accession>
<feature type="compositionally biased region" description="Polar residues" evidence="1">
    <location>
        <begin position="22"/>
        <end position="37"/>
    </location>
</feature>
<dbReference type="EMBL" id="JAUJYO010000014">
    <property type="protein sequence ID" value="KAK1298066.1"/>
    <property type="molecule type" value="Genomic_DNA"/>
</dbReference>
<evidence type="ECO:0000256" key="1">
    <source>
        <dbReference type="SAM" id="MobiDB-lite"/>
    </source>
</evidence>
<organism evidence="2 3">
    <name type="scientific">Acorus calamus</name>
    <name type="common">Sweet flag</name>
    <dbReference type="NCBI Taxonomy" id="4465"/>
    <lineage>
        <taxon>Eukaryota</taxon>
        <taxon>Viridiplantae</taxon>
        <taxon>Streptophyta</taxon>
        <taxon>Embryophyta</taxon>
        <taxon>Tracheophyta</taxon>
        <taxon>Spermatophyta</taxon>
        <taxon>Magnoliopsida</taxon>
        <taxon>Liliopsida</taxon>
        <taxon>Acoraceae</taxon>
        <taxon>Acorus</taxon>
    </lineage>
</organism>
<keyword evidence="3" id="KW-1185">Reference proteome</keyword>
<evidence type="ECO:0000313" key="3">
    <source>
        <dbReference type="Proteomes" id="UP001180020"/>
    </source>
</evidence>
<reference evidence="2" key="1">
    <citation type="journal article" date="2023" name="Nat. Commun.">
        <title>Diploid and tetraploid genomes of Acorus and the evolution of monocots.</title>
        <authorList>
            <person name="Ma L."/>
            <person name="Liu K.W."/>
            <person name="Li Z."/>
            <person name="Hsiao Y.Y."/>
            <person name="Qi Y."/>
            <person name="Fu T."/>
            <person name="Tang G.D."/>
            <person name="Zhang D."/>
            <person name="Sun W.H."/>
            <person name="Liu D.K."/>
            <person name="Li Y."/>
            <person name="Chen G.Z."/>
            <person name="Liu X.D."/>
            <person name="Liao X.Y."/>
            <person name="Jiang Y.T."/>
            <person name="Yu X."/>
            <person name="Hao Y."/>
            <person name="Huang J."/>
            <person name="Zhao X.W."/>
            <person name="Ke S."/>
            <person name="Chen Y.Y."/>
            <person name="Wu W.L."/>
            <person name="Hsu J.L."/>
            <person name="Lin Y.F."/>
            <person name="Huang M.D."/>
            <person name="Li C.Y."/>
            <person name="Huang L."/>
            <person name="Wang Z.W."/>
            <person name="Zhao X."/>
            <person name="Zhong W.Y."/>
            <person name="Peng D.H."/>
            <person name="Ahmad S."/>
            <person name="Lan S."/>
            <person name="Zhang J.S."/>
            <person name="Tsai W.C."/>
            <person name="Van de Peer Y."/>
            <person name="Liu Z.J."/>
        </authorList>
    </citation>
    <scope>NUCLEOTIDE SEQUENCE</scope>
    <source>
        <strain evidence="2">CP</strain>
    </source>
</reference>
<comment type="caution">
    <text evidence="2">The sequence shown here is derived from an EMBL/GenBank/DDBJ whole genome shotgun (WGS) entry which is preliminary data.</text>
</comment>
<reference evidence="2" key="2">
    <citation type="submission" date="2023-06" db="EMBL/GenBank/DDBJ databases">
        <authorList>
            <person name="Ma L."/>
            <person name="Liu K.-W."/>
            <person name="Li Z."/>
            <person name="Hsiao Y.-Y."/>
            <person name="Qi Y."/>
            <person name="Fu T."/>
            <person name="Tang G."/>
            <person name="Zhang D."/>
            <person name="Sun W.-H."/>
            <person name="Liu D.-K."/>
            <person name="Li Y."/>
            <person name="Chen G.-Z."/>
            <person name="Liu X.-D."/>
            <person name="Liao X.-Y."/>
            <person name="Jiang Y.-T."/>
            <person name="Yu X."/>
            <person name="Hao Y."/>
            <person name="Huang J."/>
            <person name="Zhao X.-W."/>
            <person name="Ke S."/>
            <person name="Chen Y.-Y."/>
            <person name="Wu W.-L."/>
            <person name="Hsu J.-L."/>
            <person name="Lin Y.-F."/>
            <person name="Huang M.-D."/>
            <person name="Li C.-Y."/>
            <person name="Huang L."/>
            <person name="Wang Z.-W."/>
            <person name="Zhao X."/>
            <person name="Zhong W.-Y."/>
            <person name="Peng D.-H."/>
            <person name="Ahmad S."/>
            <person name="Lan S."/>
            <person name="Zhang J.-S."/>
            <person name="Tsai W.-C."/>
            <person name="Van De Peer Y."/>
            <person name="Liu Z.-J."/>
        </authorList>
    </citation>
    <scope>NUCLEOTIDE SEQUENCE</scope>
    <source>
        <strain evidence="2">CP</strain>
        <tissue evidence="2">Leaves</tissue>
    </source>
</reference>